<evidence type="ECO:0000313" key="3">
    <source>
        <dbReference type="EMBL" id="RRT38311.1"/>
    </source>
</evidence>
<dbReference type="Gene3D" id="3.40.50.1820">
    <property type="entry name" value="alpha/beta hydrolase"/>
    <property type="match status" value="1"/>
</dbReference>
<name>A0A426XFM7_ENSVE</name>
<dbReference type="InterPro" id="IPR013094">
    <property type="entry name" value="AB_hydrolase_3"/>
</dbReference>
<dbReference type="SUPFAM" id="SSF53474">
    <property type="entry name" value="alpha/beta-Hydrolases"/>
    <property type="match status" value="1"/>
</dbReference>
<sequence length="421" mass="47161">APGEDRLPVFFYFHGGGFCIGSRTWPNCQNYCFRLASDLRALVVAPDYRLAPEHRLPAAIHDAVASLEWLRSQAAADPWLAESADLARVFISGDSAGGNIAHHLALRFGSHAGRAALAPLRLRGFVLLMPFFGGTQPTRSEAECPDDAFLNRELNDRYWRLSIPAGATLDHPLVNPFGPESPDLEAAEVDPMLVVVGGRDLLRDRAAEYAARLRGWGKPVELAEFEGQQHGFFTVAPWSEPSGQLMGTIKRFMEDNSAARRRYRGLVRNSPETHRRYRGFAGSSQRVIRGLLGVHRELVEGDRELVGNAPGVRQKMTETCQEFSITAYTIAGLDSIVVARASVVAKEEVTHYNMEVEEQLDVLHRQLEWERGRRAIEAQVTKLSLELVLAHQQDMEVEQRPERHQGLPKTRWYTIIRRPSG</sequence>
<proteinExistence type="predicted"/>
<reference evidence="3 4" key="1">
    <citation type="journal article" date="2014" name="Agronomy (Basel)">
        <title>A Draft Genome Sequence for Ensete ventricosum, the Drought-Tolerant Tree Against Hunger.</title>
        <authorList>
            <person name="Harrison J."/>
            <person name="Moore K.A."/>
            <person name="Paszkiewicz K."/>
            <person name="Jones T."/>
            <person name="Grant M."/>
            <person name="Ambacheew D."/>
            <person name="Muzemil S."/>
            <person name="Studholme D.J."/>
        </authorList>
    </citation>
    <scope>NUCLEOTIDE SEQUENCE [LARGE SCALE GENOMIC DNA]</scope>
</reference>
<comment type="caution">
    <text evidence="3">The sequence shown here is derived from an EMBL/GenBank/DDBJ whole genome shotgun (WGS) entry which is preliminary data.</text>
</comment>
<dbReference type="InterPro" id="IPR029058">
    <property type="entry name" value="AB_hydrolase_fold"/>
</dbReference>
<feature type="active site" evidence="1">
    <location>
        <position position="95"/>
    </location>
</feature>
<dbReference type="InterPro" id="IPR050466">
    <property type="entry name" value="Carboxylest/Gibb_receptor"/>
</dbReference>
<dbReference type="PANTHER" id="PTHR23024">
    <property type="entry name" value="ARYLACETAMIDE DEACETYLASE"/>
    <property type="match status" value="1"/>
</dbReference>
<dbReference type="EMBL" id="AMZH03021326">
    <property type="protein sequence ID" value="RRT38311.1"/>
    <property type="molecule type" value="Genomic_DNA"/>
</dbReference>
<dbReference type="GO" id="GO:0016787">
    <property type="term" value="F:hydrolase activity"/>
    <property type="evidence" value="ECO:0007669"/>
    <property type="project" value="InterPro"/>
</dbReference>
<accession>A0A426XFM7</accession>
<dbReference type="PROSITE" id="PS01174">
    <property type="entry name" value="LIPASE_GDXG_SER"/>
    <property type="match status" value="1"/>
</dbReference>
<dbReference type="PANTHER" id="PTHR23024:SF535">
    <property type="entry name" value="OS07G0162900 PROTEIN"/>
    <property type="match status" value="1"/>
</dbReference>
<feature type="domain" description="Alpha/beta hydrolase fold-3" evidence="2">
    <location>
        <begin position="11"/>
        <end position="233"/>
    </location>
</feature>
<evidence type="ECO:0000313" key="4">
    <source>
        <dbReference type="Proteomes" id="UP000287651"/>
    </source>
</evidence>
<gene>
    <name evidence="3" type="ORF">B296_00053565</name>
</gene>
<dbReference type="Pfam" id="PF07859">
    <property type="entry name" value="Abhydrolase_3"/>
    <property type="match status" value="1"/>
</dbReference>
<dbReference type="InterPro" id="IPR033140">
    <property type="entry name" value="Lipase_GDXG_put_SER_AS"/>
</dbReference>
<dbReference type="Proteomes" id="UP000287651">
    <property type="component" value="Unassembled WGS sequence"/>
</dbReference>
<protein>
    <recommendedName>
        <fullName evidence="2">Alpha/beta hydrolase fold-3 domain-containing protein</fullName>
    </recommendedName>
</protein>
<feature type="non-terminal residue" evidence="3">
    <location>
        <position position="1"/>
    </location>
</feature>
<evidence type="ECO:0000256" key="1">
    <source>
        <dbReference type="PROSITE-ProRule" id="PRU10038"/>
    </source>
</evidence>
<dbReference type="AlphaFoldDB" id="A0A426XFM7"/>
<evidence type="ECO:0000259" key="2">
    <source>
        <dbReference type="Pfam" id="PF07859"/>
    </source>
</evidence>
<organism evidence="3 4">
    <name type="scientific">Ensete ventricosum</name>
    <name type="common">Abyssinian banana</name>
    <name type="synonym">Musa ensete</name>
    <dbReference type="NCBI Taxonomy" id="4639"/>
    <lineage>
        <taxon>Eukaryota</taxon>
        <taxon>Viridiplantae</taxon>
        <taxon>Streptophyta</taxon>
        <taxon>Embryophyta</taxon>
        <taxon>Tracheophyta</taxon>
        <taxon>Spermatophyta</taxon>
        <taxon>Magnoliopsida</taxon>
        <taxon>Liliopsida</taxon>
        <taxon>Zingiberales</taxon>
        <taxon>Musaceae</taxon>
        <taxon>Ensete</taxon>
    </lineage>
</organism>